<dbReference type="HAMAP" id="MF_00339">
    <property type="entry name" value="Phosphofructokinase_I_B1"/>
    <property type="match status" value="1"/>
</dbReference>
<comment type="catalytic activity">
    <reaction evidence="14 15">
        <text>beta-D-fructose 6-phosphate + ATP = beta-D-fructose 1,6-bisphosphate + ADP + H(+)</text>
        <dbReference type="Rhea" id="RHEA:16109"/>
        <dbReference type="ChEBI" id="CHEBI:15378"/>
        <dbReference type="ChEBI" id="CHEBI:30616"/>
        <dbReference type="ChEBI" id="CHEBI:32966"/>
        <dbReference type="ChEBI" id="CHEBI:57634"/>
        <dbReference type="ChEBI" id="CHEBI:456216"/>
        <dbReference type="EC" id="2.7.1.11"/>
    </reaction>
</comment>
<dbReference type="PIRSF" id="PIRSF000532">
    <property type="entry name" value="ATP_PFK_prok"/>
    <property type="match status" value="1"/>
</dbReference>
<dbReference type="Gene3D" id="3.40.50.450">
    <property type="match status" value="1"/>
</dbReference>
<feature type="binding site" description="in other chain" evidence="15">
    <location>
        <begin position="170"/>
        <end position="172"/>
    </location>
    <ligand>
        <name>substrate</name>
        <note>ligand shared between dimeric partners</note>
    </ligand>
</feature>
<evidence type="ECO:0000256" key="14">
    <source>
        <dbReference type="ARBA" id="ARBA00048070"/>
    </source>
</evidence>
<evidence type="ECO:0000313" key="17">
    <source>
        <dbReference type="EMBL" id="TZE83091.1"/>
    </source>
</evidence>
<feature type="binding site" evidence="15">
    <location>
        <begin position="102"/>
        <end position="105"/>
    </location>
    <ligand>
        <name>ATP</name>
        <dbReference type="ChEBI" id="CHEBI:30616"/>
    </ligand>
</feature>
<evidence type="ECO:0000256" key="4">
    <source>
        <dbReference type="ARBA" id="ARBA00004679"/>
    </source>
</evidence>
<feature type="binding site" evidence="15">
    <location>
        <position position="103"/>
    </location>
    <ligand>
        <name>Mg(2+)</name>
        <dbReference type="ChEBI" id="CHEBI:18420"/>
        <note>catalytic</note>
    </ligand>
</feature>
<feature type="binding site" description="in other chain" evidence="15">
    <location>
        <begin position="214"/>
        <end position="216"/>
    </location>
    <ligand>
        <name>ADP</name>
        <dbReference type="ChEBI" id="CHEBI:456216"/>
        <note>allosteric activator; ligand shared between dimeric partners</note>
    </ligand>
</feature>
<keyword evidence="18" id="KW-1185">Reference proteome</keyword>
<comment type="function">
    <text evidence="2 15">Catalyzes the phosphorylation of D-fructose 6-phosphate to fructose 1,6-bisphosphate by ATP, the first committing step of glycolysis.</text>
</comment>
<dbReference type="GO" id="GO:0005945">
    <property type="term" value="C:6-phosphofructokinase complex"/>
    <property type="evidence" value="ECO:0007669"/>
    <property type="project" value="TreeGrafter"/>
</dbReference>
<feature type="binding site" description="in other chain" evidence="15">
    <location>
        <position position="155"/>
    </location>
    <ligand>
        <name>ADP</name>
        <dbReference type="ChEBI" id="CHEBI:456216"/>
        <note>allosteric activator; ligand shared between dimeric partners</note>
    </ligand>
</feature>
<dbReference type="InterPro" id="IPR012828">
    <property type="entry name" value="PFKA_ATP_prok"/>
</dbReference>
<dbReference type="InterPro" id="IPR035966">
    <property type="entry name" value="PKF_sf"/>
</dbReference>
<feature type="domain" description="Phosphofructokinase" evidence="16">
    <location>
        <begin position="3"/>
        <end position="277"/>
    </location>
</feature>
<evidence type="ECO:0000256" key="9">
    <source>
        <dbReference type="ARBA" id="ARBA00022741"/>
    </source>
</evidence>
<gene>
    <name evidence="15 17" type="primary">pfkA</name>
    <name evidence="17" type="ORF">FWJ32_01850</name>
</gene>
<keyword evidence="13 15" id="KW-0324">Glycolysis</keyword>
<dbReference type="GO" id="GO:0003872">
    <property type="term" value="F:6-phosphofructokinase activity"/>
    <property type="evidence" value="ECO:0007669"/>
    <property type="project" value="UniProtKB-UniRule"/>
</dbReference>
<protein>
    <recommendedName>
        <fullName evidence="15">ATP-dependent 6-phosphofructokinase</fullName>
        <shortName evidence="15">ATP-PFK</shortName>
        <shortName evidence="15">Phosphofructokinase</shortName>
        <ecNumber evidence="15">2.7.1.11</ecNumber>
    </recommendedName>
    <alternativeName>
        <fullName evidence="15">Phosphohexokinase</fullName>
    </alternativeName>
</protein>
<feature type="binding site" description="in other chain" evidence="15">
    <location>
        <begin position="126"/>
        <end position="128"/>
    </location>
    <ligand>
        <name>substrate</name>
        <note>ligand shared between dimeric partners</note>
    </ligand>
</feature>
<dbReference type="UniPathway" id="UPA00109">
    <property type="reaction ID" value="UER00182"/>
</dbReference>
<reference evidence="17 18" key="1">
    <citation type="submission" date="2019-08" db="EMBL/GenBank/DDBJ databases">
        <title>Calorimonas adulescens gen. nov., sp. nov., an anaerobic thermophilic bacterium from Sakhalin hot spring.</title>
        <authorList>
            <person name="Khomyakova M.A."/>
            <person name="Merkel A.Y."/>
            <person name="Novikov A."/>
            <person name="Bonch-Osmolovskaya E.A."/>
            <person name="Slobodkin A.I."/>
        </authorList>
    </citation>
    <scope>NUCLEOTIDE SEQUENCE [LARGE SCALE GENOMIC DNA]</scope>
    <source>
        <strain evidence="17 18">A05MB</strain>
    </source>
</reference>
<feature type="binding site" evidence="15">
    <location>
        <begin position="21"/>
        <end position="25"/>
    </location>
    <ligand>
        <name>ADP</name>
        <dbReference type="ChEBI" id="CHEBI:456216"/>
        <note>allosteric activator; ligand shared between dimeric partners</note>
    </ligand>
</feature>
<evidence type="ECO:0000313" key="18">
    <source>
        <dbReference type="Proteomes" id="UP000322976"/>
    </source>
</evidence>
<comment type="caution">
    <text evidence="17">The sequence shown here is derived from an EMBL/GenBank/DDBJ whole genome shotgun (WGS) entry which is preliminary data.</text>
</comment>
<sequence length="321" mass="34604">MKKIAVLTSGGDAPGMNACIRAVVRTGIFNGLEVIGIMRGYSGLINGELKEMTLSSVADIIQRGGTILRTARCPEFTKPEGRAIAAKVLKDNGIEGLVVIGGDGSFRGAQLLSQEHGVNTIGIPGTIDNDIASTDYSIGFFTAVNTALDAINKIRDTMTSHERGSIIEVMGRHCGNIALYAGIAGGAEIILVPEIPFDMDDLVDRIREGQARGKLHNIIVLAEGVCSAYELLDRIKERLPELDFRATILGHIQRGGSPTAFDRVLASQMGARAVELLLQGKTCRVIGMKKNKLVDFDVDEALAMEREFDMDMYNLSKILSI</sequence>
<keyword evidence="5 15" id="KW-0963">Cytoplasm</keyword>
<evidence type="ECO:0000256" key="10">
    <source>
        <dbReference type="ARBA" id="ARBA00022777"/>
    </source>
</evidence>
<feature type="binding site" evidence="15">
    <location>
        <position position="245"/>
    </location>
    <ligand>
        <name>substrate</name>
        <note>ligand shared between dimeric partners</note>
    </ligand>
</feature>
<dbReference type="InterPro" id="IPR022953">
    <property type="entry name" value="ATP_PFK"/>
</dbReference>
<dbReference type="GO" id="GO:0042802">
    <property type="term" value="F:identical protein binding"/>
    <property type="evidence" value="ECO:0007669"/>
    <property type="project" value="TreeGrafter"/>
</dbReference>
<dbReference type="GO" id="GO:0016208">
    <property type="term" value="F:AMP binding"/>
    <property type="evidence" value="ECO:0007669"/>
    <property type="project" value="TreeGrafter"/>
</dbReference>
<feature type="binding site" evidence="15">
    <location>
        <begin position="72"/>
        <end position="73"/>
    </location>
    <ligand>
        <name>ATP</name>
        <dbReference type="ChEBI" id="CHEBI:30616"/>
    </ligand>
</feature>
<comment type="cofactor">
    <cofactor evidence="1 15">
        <name>Mg(2+)</name>
        <dbReference type="ChEBI" id="CHEBI:18420"/>
    </cofactor>
</comment>
<evidence type="ECO:0000256" key="1">
    <source>
        <dbReference type="ARBA" id="ARBA00001946"/>
    </source>
</evidence>
<dbReference type="NCBIfam" id="NF002872">
    <property type="entry name" value="PRK03202.1"/>
    <property type="match status" value="1"/>
</dbReference>
<dbReference type="NCBIfam" id="TIGR02482">
    <property type="entry name" value="PFKA_ATP"/>
    <property type="match status" value="1"/>
</dbReference>
<evidence type="ECO:0000256" key="13">
    <source>
        <dbReference type="ARBA" id="ARBA00023152"/>
    </source>
</evidence>
<comment type="pathway">
    <text evidence="4 15">Carbohydrate degradation; glycolysis; D-glyceraldehyde 3-phosphate and glycerone phosphate from D-glucose: step 3/4.</text>
</comment>
<feature type="binding site" evidence="15">
    <location>
        <position position="163"/>
    </location>
    <ligand>
        <name>substrate</name>
        <note>ligand shared between dimeric partners</note>
    </ligand>
</feature>
<evidence type="ECO:0000256" key="12">
    <source>
        <dbReference type="ARBA" id="ARBA00022842"/>
    </source>
</evidence>
<feature type="binding site" description="in other chain" evidence="15">
    <location>
        <begin position="186"/>
        <end position="188"/>
    </location>
    <ligand>
        <name>ADP</name>
        <dbReference type="ChEBI" id="CHEBI:456216"/>
        <note>allosteric activator; ligand shared between dimeric partners</note>
    </ligand>
</feature>
<dbReference type="PANTHER" id="PTHR13697">
    <property type="entry name" value="PHOSPHOFRUCTOKINASE"/>
    <property type="match status" value="1"/>
</dbReference>
<dbReference type="FunFam" id="3.40.50.450:FF:000001">
    <property type="entry name" value="ATP-dependent 6-phosphofructokinase"/>
    <property type="match status" value="1"/>
</dbReference>
<feature type="binding site" description="in other chain" evidence="15">
    <location>
        <begin position="251"/>
        <end position="254"/>
    </location>
    <ligand>
        <name>substrate</name>
        <note>ligand shared between dimeric partners</note>
    </ligand>
</feature>
<evidence type="ECO:0000256" key="8">
    <source>
        <dbReference type="ARBA" id="ARBA00022723"/>
    </source>
</evidence>
<comment type="subunit">
    <text evidence="15">Homotetramer.</text>
</comment>
<keyword evidence="8 15" id="KW-0479">Metal-binding</keyword>
<dbReference type="Gene3D" id="3.40.50.460">
    <property type="entry name" value="Phosphofructokinase domain"/>
    <property type="match status" value="1"/>
</dbReference>
<dbReference type="PANTHER" id="PTHR13697:SF4">
    <property type="entry name" value="ATP-DEPENDENT 6-PHOSPHOFRUCTOKINASE"/>
    <property type="match status" value="1"/>
</dbReference>
<proteinExistence type="inferred from homology"/>
<comment type="subcellular location">
    <subcellularLocation>
        <location evidence="3 15">Cytoplasm</location>
    </subcellularLocation>
</comment>
<accession>A0A5D8QF19</accession>
<evidence type="ECO:0000256" key="6">
    <source>
        <dbReference type="ARBA" id="ARBA00022533"/>
    </source>
</evidence>
<feature type="active site" description="Proton acceptor" evidence="15">
    <location>
        <position position="128"/>
    </location>
</feature>
<dbReference type="Proteomes" id="UP000322976">
    <property type="component" value="Unassembled WGS sequence"/>
</dbReference>
<dbReference type="EC" id="2.7.1.11" evidence="15"/>
<evidence type="ECO:0000256" key="5">
    <source>
        <dbReference type="ARBA" id="ARBA00022490"/>
    </source>
</evidence>
<dbReference type="FunFam" id="3.40.50.460:FF:000002">
    <property type="entry name" value="ATP-dependent 6-phosphofructokinase"/>
    <property type="match status" value="1"/>
</dbReference>
<evidence type="ECO:0000256" key="3">
    <source>
        <dbReference type="ARBA" id="ARBA00004496"/>
    </source>
</evidence>
<dbReference type="EMBL" id="VTPS01000002">
    <property type="protein sequence ID" value="TZE83091.1"/>
    <property type="molecule type" value="Genomic_DNA"/>
</dbReference>
<keyword evidence="7 15" id="KW-0808">Transferase</keyword>
<dbReference type="GO" id="GO:0006002">
    <property type="term" value="P:fructose 6-phosphate metabolic process"/>
    <property type="evidence" value="ECO:0007669"/>
    <property type="project" value="UniProtKB-UniRule"/>
</dbReference>
<evidence type="ECO:0000256" key="15">
    <source>
        <dbReference type="HAMAP-Rule" id="MF_00339"/>
    </source>
</evidence>
<feature type="binding site" description="in other chain" evidence="15">
    <location>
        <position position="212"/>
    </location>
    <ligand>
        <name>ADP</name>
        <dbReference type="ChEBI" id="CHEBI:456216"/>
        <note>allosteric activator; ligand shared between dimeric partners</note>
    </ligand>
</feature>
<name>A0A5D8QF19_9THEO</name>
<evidence type="ECO:0000256" key="2">
    <source>
        <dbReference type="ARBA" id="ARBA00002659"/>
    </source>
</evidence>
<dbReference type="RefSeq" id="WP_149544287.1">
    <property type="nucleotide sequence ID" value="NZ_VTPS01000002.1"/>
</dbReference>
<evidence type="ECO:0000256" key="7">
    <source>
        <dbReference type="ARBA" id="ARBA00022679"/>
    </source>
</evidence>
<organism evidence="17 18">
    <name type="scientific">Calorimonas adulescens</name>
    <dbReference type="NCBI Taxonomy" id="2606906"/>
    <lineage>
        <taxon>Bacteria</taxon>
        <taxon>Bacillati</taxon>
        <taxon>Bacillota</taxon>
        <taxon>Clostridia</taxon>
        <taxon>Thermoanaerobacterales</taxon>
        <taxon>Thermoanaerobacteraceae</taxon>
        <taxon>Calorimonas</taxon>
    </lineage>
</organism>
<dbReference type="Pfam" id="PF00365">
    <property type="entry name" value="PFK"/>
    <property type="match status" value="1"/>
</dbReference>
<keyword evidence="12 15" id="KW-0460">Magnesium</keyword>
<comment type="caution">
    <text evidence="15">Lacks conserved residue(s) required for the propagation of feature annotation.</text>
</comment>
<dbReference type="GO" id="GO:0030388">
    <property type="term" value="P:fructose 1,6-bisphosphate metabolic process"/>
    <property type="evidence" value="ECO:0007669"/>
    <property type="project" value="TreeGrafter"/>
</dbReference>
<keyword evidence="6 15" id="KW-0021">Allosteric enzyme</keyword>
<dbReference type="InterPro" id="IPR015912">
    <property type="entry name" value="Phosphofructokinase_CS"/>
</dbReference>
<comment type="similarity">
    <text evidence="15">Belongs to the phosphofructokinase type A (PFKA) family. ATP-dependent PFK group I subfamily. Prokaryotic clade 'B1' sub-subfamily.</text>
</comment>
<dbReference type="GO" id="GO:0005524">
    <property type="term" value="F:ATP binding"/>
    <property type="evidence" value="ECO:0007669"/>
    <property type="project" value="UniProtKB-UniRule"/>
</dbReference>
<dbReference type="InterPro" id="IPR012003">
    <property type="entry name" value="ATP_PFK_prok-type"/>
</dbReference>
<dbReference type="PRINTS" id="PR00476">
    <property type="entry name" value="PHFRCTKINASE"/>
</dbReference>
<evidence type="ECO:0000256" key="11">
    <source>
        <dbReference type="ARBA" id="ARBA00022840"/>
    </source>
</evidence>
<feature type="binding site" evidence="15">
    <location>
        <position position="11"/>
    </location>
    <ligand>
        <name>ATP</name>
        <dbReference type="ChEBI" id="CHEBI:30616"/>
    </ligand>
</feature>
<dbReference type="SUPFAM" id="SSF53784">
    <property type="entry name" value="Phosphofructokinase"/>
    <property type="match status" value="1"/>
</dbReference>
<dbReference type="GO" id="GO:0048029">
    <property type="term" value="F:monosaccharide binding"/>
    <property type="evidence" value="ECO:0007669"/>
    <property type="project" value="TreeGrafter"/>
</dbReference>
<keyword evidence="11 15" id="KW-0067">ATP-binding</keyword>
<dbReference type="GO" id="GO:0046872">
    <property type="term" value="F:metal ion binding"/>
    <property type="evidence" value="ECO:0007669"/>
    <property type="project" value="UniProtKB-KW"/>
</dbReference>
<dbReference type="AlphaFoldDB" id="A0A5D8QF19"/>
<feature type="binding site" description="in other chain" evidence="15">
    <location>
        <position position="223"/>
    </location>
    <ligand>
        <name>substrate</name>
        <note>ligand shared between dimeric partners</note>
    </ligand>
</feature>
<dbReference type="GO" id="GO:0070095">
    <property type="term" value="F:fructose-6-phosphate binding"/>
    <property type="evidence" value="ECO:0007669"/>
    <property type="project" value="TreeGrafter"/>
</dbReference>
<keyword evidence="9 15" id="KW-0547">Nucleotide-binding</keyword>
<dbReference type="GO" id="GO:0061621">
    <property type="term" value="P:canonical glycolysis"/>
    <property type="evidence" value="ECO:0007669"/>
    <property type="project" value="TreeGrafter"/>
</dbReference>
<dbReference type="InterPro" id="IPR000023">
    <property type="entry name" value="Phosphofructokinase_dom"/>
</dbReference>
<evidence type="ECO:0000259" key="16">
    <source>
        <dbReference type="Pfam" id="PF00365"/>
    </source>
</evidence>
<dbReference type="PROSITE" id="PS00433">
    <property type="entry name" value="PHOSPHOFRUCTOKINASE"/>
    <property type="match status" value="1"/>
</dbReference>
<comment type="activity regulation">
    <text evidence="15">Allosterically activated by ADP and other diphosphonucleosides, and allosterically inhibited by phosphoenolpyruvate.</text>
</comment>
<keyword evidence="10 15" id="KW-0418">Kinase</keyword>